<dbReference type="CDD" id="cd06222">
    <property type="entry name" value="RNase_H_like"/>
    <property type="match status" value="1"/>
</dbReference>
<comment type="caution">
    <text evidence="5">The sequence shown here is derived from an EMBL/GenBank/DDBJ whole genome shotgun (WGS) entry which is preliminary data.</text>
</comment>
<feature type="compositionally biased region" description="Basic and acidic residues" evidence="1">
    <location>
        <begin position="312"/>
        <end position="326"/>
    </location>
</feature>
<feature type="region of interest" description="Disordered" evidence="1">
    <location>
        <begin position="259"/>
        <end position="351"/>
    </location>
</feature>
<organism evidence="5 6">
    <name type="scientific">Senna tora</name>
    <dbReference type="NCBI Taxonomy" id="362788"/>
    <lineage>
        <taxon>Eukaryota</taxon>
        <taxon>Viridiplantae</taxon>
        <taxon>Streptophyta</taxon>
        <taxon>Embryophyta</taxon>
        <taxon>Tracheophyta</taxon>
        <taxon>Spermatophyta</taxon>
        <taxon>Magnoliopsida</taxon>
        <taxon>eudicotyledons</taxon>
        <taxon>Gunneridae</taxon>
        <taxon>Pentapetalae</taxon>
        <taxon>rosids</taxon>
        <taxon>fabids</taxon>
        <taxon>Fabales</taxon>
        <taxon>Fabaceae</taxon>
        <taxon>Caesalpinioideae</taxon>
        <taxon>Cassia clade</taxon>
        <taxon>Senna</taxon>
    </lineage>
</organism>
<dbReference type="InterPro" id="IPR036397">
    <property type="entry name" value="RNaseH_sf"/>
</dbReference>
<feature type="compositionally biased region" description="Polar residues" evidence="1">
    <location>
        <begin position="327"/>
        <end position="350"/>
    </location>
</feature>
<dbReference type="InterPro" id="IPR012337">
    <property type="entry name" value="RNaseH-like_sf"/>
</dbReference>
<dbReference type="PANTHER" id="PTHR31973">
    <property type="entry name" value="POLYPROTEIN, PUTATIVE-RELATED"/>
    <property type="match status" value="1"/>
</dbReference>
<dbReference type="OrthoDB" id="655592at2759"/>
<sequence length="1523" mass="172219">MDESIIVSSIIDELPSSWKDFKKNLKHKKEDISLEQLGNHLRLEEENRKQDAEKETNVQEKVHMVEEGQSNRTSKKRGKDKDKSQAHDGHKNKKMKGRKMRDLLEETDQNDGVVGTIHKEGDEGIDNPLIDHQANGTEDDSLANEPDRWKALLHGPTFINGHFLALNFWKNGFSASSVENFSYSPVWIKLEGLPIELFDPNILVRISNRIGKFIGIDGNTHDMVVAKHGKICVLLDLSKATPSHISIGNFLQPITIEGKMRKKSRAADKEKILPSPSKSRDSNLLFKKTPSNDTSPPYQNHKPNSKPPLTSKSREEKDISATKDITENQCFSSQSPILSPNGDNPSSHKPSSLLDMALDKISNISPENIPNLVLNIEQIKKSLQPETPSSIHTPCQIQVNPVDNPLYPSSYLNSESPINTTMRAASNAGKNTSSVTHKKIPLVRLPKMPRQPRLSSQANRREVMQRNMNQKFRMKLRQKLRFAKHFKTPIIIPLKGFFFLRNQMETPQNLINLQNRYIRIQYHWRIWENLISALTAQTTWLQTWARLLLESQIPQIREQAVRELMMNLQDNGQALLIPPAIIQTSTAPIGPPMNIELFNTNQLLKVFNLNLFTVLNSYEGNLPQGALLYTNSSVRAEDASVTCSLSLDTGYLEYHLKFSPIPSLKPTGKFYMDDSPDVESYIEPELEESVGSVGQHEVEIDNNMTPINILAWNAKGAASADFRRAIMDLKTRHLLRVVFIFETIVGGIRAKNIIKSIGYDGFYKVDPMGYAGDLWLMWDSTFVKMDIHGDSFQEIQATIEPYNLNVKWNPPNVGWWELNSDGACSGNPGPFAIGGIIRDHMGNWVKGFSSYVGQGTALKAELWAIVSSIKMAFDLVKTFNASGIRSYYNLPRVNECRYEELKDDDTNFPWNEIEEELGACWDPQEGSKHYILRSDMNATTRIWLILVASNIKPSKYLTKISRKTALLLYLLMTNQPVKLEAIIYKSLCKVAYNGRAGCALIFPHMISDFYFNAGVPEDDTDAKFKPKHQLDYKRFPQLALSNGESGVDLKEARVAGDLLPYMTFQSKVMQGGLGRSQPATDDDEYEGAITEVERLLNIPTAAPNNDIGDEEYEDQLMEDEDLRSGLVFTDKEAVQDALKVFSLKRHVDYRVTRLGEKFIECKCLNRGTSCKWRVRASYRVDLKLWMISRYGGTHTCASTAIAKDHPKLDSNMIAGIIANLARGITISYRKAWRGKQKAVARVYGSWVASYDKLMGWMMAVQQAMSRTIVLFQIVDMPGDDTVVQFKQMFWAFKPCIDAWWQLKPMLQVDGMFLYGKYKHSLLIVMGQDENKNIIPVAFALVAGEIEFAWSWFLWRLREHVAKDRKVCLISDRGTGLLAALDNPVTSWQPPLGHNVLCICHLASNLNSKFRNRTIMSLLLKAGHEYTHGGCERRLEAIRTLNKDAARWIENISLEKWARAYDEGRRYGHMTITCSSPNHERCLEGGPLSSSHGTGAGDIVQGCKILQRLATTSSGADQCETRVL</sequence>
<evidence type="ECO:0000313" key="5">
    <source>
        <dbReference type="EMBL" id="KAF7839572.1"/>
    </source>
</evidence>
<proteinExistence type="predicted"/>
<evidence type="ECO:0000313" key="6">
    <source>
        <dbReference type="Proteomes" id="UP000634136"/>
    </source>
</evidence>
<feature type="domain" description="MULE transposase" evidence="3">
    <location>
        <begin position="1306"/>
        <end position="1404"/>
    </location>
</feature>
<gene>
    <name evidence="5" type="ORF">G2W53_008054</name>
</gene>
<dbReference type="Gene3D" id="3.30.420.10">
    <property type="entry name" value="Ribonuclease H-like superfamily/Ribonuclease H"/>
    <property type="match status" value="1"/>
</dbReference>
<dbReference type="InterPro" id="IPR004332">
    <property type="entry name" value="Transposase_MuDR"/>
</dbReference>
<dbReference type="GO" id="GO:0004523">
    <property type="term" value="F:RNA-DNA hybrid ribonuclease activity"/>
    <property type="evidence" value="ECO:0007669"/>
    <property type="project" value="InterPro"/>
</dbReference>
<feature type="domain" description="RNase H type-1" evidence="4">
    <location>
        <begin position="819"/>
        <end position="875"/>
    </location>
</feature>
<feature type="compositionally biased region" description="Basic and acidic residues" evidence="1">
    <location>
        <begin position="79"/>
        <end position="89"/>
    </location>
</feature>
<protein>
    <submittedName>
        <fullName evidence="5">Uncharacterized protein</fullName>
    </submittedName>
</protein>
<dbReference type="InterPro" id="IPR018289">
    <property type="entry name" value="MULE_transposase_dom"/>
</dbReference>
<evidence type="ECO:0000259" key="4">
    <source>
        <dbReference type="Pfam" id="PF13456"/>
    </source>
</evidence>
<reference evidence="5" key="1">
    <citation type="submission" date="2020-09" db="EMBL/GenBank/DDBJ databases">
        <title>Genome-Enabled Discovery of Anthraquinone Biosynthesis in Senna tora.</title>
        <authorList>
            <person name="Kang S.-H."/>
            <person name="Pandey R.P."/>
            <person name="Lee C.-M."/>
            <person name="Sim J.-S."/>
            <person name="Jeong J.-T."/>
            <person name="Choi B.-S."/>
            <person name="Jung M."/>
            <person name="Ginzburg D."/>
            <person name="Zhao K."/>
            <person name="Won S.Y."/>
            <person name="Oh T.-J."/>
            <person name="Yu Y."/>
            <person name="Kim N.-H."/>
            <person name="Lee O.R."/>
            <person name="Lee T.-H."/>
            <person name="Bashyal P."/>
            <person name="Kim T.-S."/>
            <person name="Lee W.-H."/>
            <person name="Kawkins C."/>
            <person name="Kim C.-K."/>
            <person name="Kim J.S."/>
            <person name="Ahn B.O."/>
            <person name="Rhee S.Y."/>
            <person name="Sohng J.K."/>
        </authorList>
    </citation>
    <scope>NUCLEOTIDE SEQUENCE</scope>
    <source>
        <tissue evidence="5">Leaf</tissue>
    </source>
</reference>
<evidence type="ECO:0000259" key="3">
    <source>
        <dbReference type="Pfam" id="PF10551"/>
    </source>
</evidence>
<dbReference type="Proteomes" id="UP000634136">
    <property type="component" value="Unassembled WGS sequence"/>
</dbReference>
<dbReference type="Pfam" id="PF10551">
    <property type="entry name" value="MULE"/>
    <property type="match status" value="1"/>
</dbReference>
<feature type="region of interest" description="Disordered" evidence="1">
    <location>
        <begin position="36"/>
        <end position="101"/>
    </location>
</feature>
<feature type="compositionally biased region" description="Polar residues" evidence="1">
    <location>
        <begin position="289"/>
        <end position="311"/>
    </location>
</feature>
<dbReference type="EMBL" id="JAAIUW010000003">
    <property type="protein sequence ID" value="KAF7839572.1"/>
    <property type="molecule type" value="Genomic_DNA"/>
</dbReference>
<dbReference type="Pfam" id="PF13456">
    <property type="entry name" value="RVT_3"/>
    <property type="match status" value="1"/>
</dbReference>
<name>A0A834X7M7_9FABA</name>
<dbReference type="PANTHER" id="PTHR31973:SF195">
    <property type="entry name" value="MUDR FAMILY TRANSPOSASE"/>
    <property type="match status" value="1"/>
</dbReference>
<dbReference type="InterPro" id="IPR002156">
    <property type="entry name" value="RNaseH_domain"/>
</dbReference>
<feature type="compositionally biased region" description="Basic and acidic residues" evidence="1">
    <location>
        <begin position="41"/>
        <end position="66"/>
    </location>
</feature>
<keyword evidence="6" id="KW-1185">Reference proteome</keyword>
<dbReference type="Pfam" id="PF03108">
    <property type="entry name" value="DBD_Tnp_Mut"/>
    <property type="match status" value="1"/>
</dbReference>
<feature type="compositionally biased region" description="Basic residues" evidence="1">
    <location>
        <begin position="90"/>
        <end position="99"/>
    </location>
</feature>
<feature type="domain" description="Transposase MuDR plant" evidence="2">
    <location>
        <begin position="1121"/>
        <end position="1187"/>
    </location>
</feature>
<dbReference type="GO" id="GO:0003676">
    <property type="term" value="F:nucleic acid binding"/>
    <property type="evidence" value="ECO:0007669"/>
    <property type="project" value="InterPro"/>
</dbReference>
<dbReference type="SUPFAM" id="SSF53098">
    <property type="entry name" value="Ribonuclease H-like"/>
    <property type="match status" value="1"/>
</dbReference>
<evidence type="ECO:0000256" key="1">
    <source>
        <dbReference type="SAM" id="MobiDB-lite"/>
    </source>
</evidence>
<evidence type="ECO:0000259" key="2">
    <source>
        <dbReference type="Pfam" id="PF03108"/>
    </source>
</evidence>
<dbReference type="InterPro" id="IPR044730">
    <property type="entry name" value="RNase_H-like_dom_plant"/>
</dbReference>
<accession>A0A834X7M7</accession>